<dbReference type="Pfam" id="PF10681">
    <property type="entry name" value="Rot1"/>
    <property type="match status" value="1"/>
</dbReference>
<gene>
    <name evidence="12" type="ORF">T310_0092</name>
</gene>
<dbReference type="RefSeq" id="XP_013332501.1">
    <property type="nucleotide sequence ID" value="XM_013477047.1"/>
</dbReference>
<evidence type="ECO:0000256" key="10">
    <source>
        <dbReference type="ARBA" id="ARBA00024969"/>
    </source>
</evidence>
<protein>
    <recommendedName>
        <fullName evidence="4">Protein ROT1</fullName>
    </recommendedName>
    <alternativeName>
        <fullName evidence="3">Protein rot1</fullName>
    </alternativeName>
</protein>
<reference evidence="12 13" key="1">
    <citation type="submission" date="2015-04" db="EMBL/GenBank/DDBJ databases">
        <authorList>
            <person name="Heijne W.H."/>
            <person name="Fedorova N.D."/>
            <person name="Nierman W.C."/>
            <person name="Vollebregt A.W."/>
            <person name="Zhao Z."/>
            <person name="Wu L."/>
            <person name="Kumar M."/>
            <person name="Stam H."/>
            <person name="van den Berg M.A."/>
            <person name="Pel H.J."/>
        </authorList>
    </citation>
    <scope>NUCLEOTIDE SEQUENCE [LARGE SCALE GENOMIC DNA]</scope>
    <source>
        <strain evidence="12 13">CBS 393.64</strain>
    </source>
</reference>
<dbReference type="Proteomes" id="UP000053958">
    <property type="component" value="Unassembled WGS sequence"/>
</dbReference>
<evidence type="ECO:0000313" key="12">
    <source>
        <dbReference type="EMBL" id="KKA25889.1"/>
    </source>
</evidence>
<evidence type="ECO:0000256" key="2">
    <source>
        <dbReference type="ARBA" id="ARBA00007149"/>
    </source>
</evidence>
<evidence type="ECO:0000256" key="11">
    <source>
        <dbReference type="SAM" id="SignalP"/>
    </source>
</evidence>
<keyword evidence="9" id="KW-0472">Membrane</keyword>
<evidence type="ECO:0000256" key="5">
    <source>
        <dbReference type="ARBA" id="ARBA00022692"/>
    </source>
</evidence>
<evidence type="ECO:0000256" key="1">
    <source>
        <dbReference type="ARBA" id="ARBA00004115"/>
    </source>
</evidence>
<evidence type="ECO:0000256" key="8">
    <source>
        <dbReference type="ARBA" id="ARBA00022989"/>
    </source>
</evidence>
<dbReference type="GeneID" id="25312156"/>
<keyword evidence="7" id="KW-0256">Endoplasmic reticulum</keyword>
<evidence type="ECO:0000256" key="3">
    <source>
        <dbReference type="ARBA" id="ARBA00016195"/>
    </source>
</evidence>
<dbReference type="GO" id="GO:0051082">
    <property type="term" value="F:unfolded protein binding"/>
    <property type="evidence" value="ECO:0007669"/>
    <property type="project" value="TreeGrafter"/>
</dbReference>
<dbReference type="AlphaFoldDB" id="A0A0F4Z5R5"/>
<comment type="caution">
    <text evidence="12">The sequence shown here is derived from an EMBL/GenBank/DDBJ whole genome shotgun (WGS) entry which is preliminary data.</text>
</comment>
<keyword evidence="13" id="KW-1185">Reference proteome</keyword>
<feature type="chain" id="PRO_5002482490" description="Protein ROT1" evidence="11">
    <location>
        <begin position="22"/>
        <end position="239"/>
    </location>
</feature>
<evidence type="ECO:0000256" key="6">
    <source>
        <dbReference type="ARBA" id="ARBA00022729"/>
    </source>
</evidence>
<organism evidence="12 13">
    <name type="scientific">Rasamsonia emersonii (strain ATCC 16479 / CBS 393.64 / IMI 116815)</name>
    <dbReference type="NCBI Taxonomy" id="1408163"/>
    <lineage>
        <taxon>Eukaryota</taxon>
        <taxon>Fungi</taxon>
        <taxon>Dikarya</taxon>
        <taxon>Ascomycota</taxon>
        <taxon>Pezizomycotina</taxon>
        <taxon>Eurotiomycetes</taxon>
        <taxon>Eurotiomycetidae</taxon>
        <taxon>Eurotiales</taxon>
        <taxon>Trichocomaceae</taxon>
        <taxon>Rasamsonia</taxon>
    </lineage>
</organism>
<comment type="subcellular location">
    <subcellularLocation>
        <location evidence="1">Endoplasmic reticulum membrane</location>
        <topology evidence="1">Single-pass type I membrane protein</topology>
    </subcellularLocation>
</comment>
<dbReference type="OrthoDB" id="5327821at2759"/>
<accession>A0A0F4Z5R5</accession>
<keyword evidence="5" id="KW-0812">Transmembrane</keyword>
<keyword evidence="6 11" id="KW-0732">Signal</keyword>
<dbReference type="InterPro" id="IPR019623">
    <property type="entry name" value="Rot1"/>
</dbReference>
<dbReference type="EMBL" id="LASV01000007">
    <property type="protein sequence ID" value="KKA25889.1"/>
    <property type="molecule type" value="Genomic_DNA"/>
</dbReference>
<dbReference type="GO" id="GO:0006458">
    <property type="term" value="P:'de novo' protein folding"/>
    <property type="evidence" value="ECO:0007669"/>
    <property type="project" value="InterPro"/>
</dbReference>
<sequence length="239" mass="26574">MAPNIVKSLVLFSSLALTAQAAVDTQLTGTWSSKSRKVITGPGFYDPISDRLKEPDLTGISYSFTDDGYFEEAYYRAIAQPSNPECAEGIMLWQHGTYSLEPNGSLVLKPFTSDGRQLLSRPCASDYATYTRYNQTEIFKVYSLFAYARKILINTAPIGVQGLYRSIPQRSASRFIPIRRHAHAAIVSRIQAPRNATDDDLKSHGHGYGDWEGKARCCWRIPADAAQEVIRDSDGSHNT</sequence>
<feature type="signal peptide" evidence="11">
    <location>
        <begin position="1"/>
        <end position="21"/>
    </location>
</feature>
<dbReference type="PANTHER" id="PTHR28090">
    <property type="entry name" value="PROTEIN ROT1"/>
    <property type="match status" value="1"/>
</dbReference>
<comment type="function">
    <text evidence="10">Required for normal levels of the cell wall 1,6-beta-glucan. Involved in a protein folding machinery chaperoning proteins acting in various physiological processes including cell wall synthesis and lysis of autophagic bodies.</text>
</comment>
<evidence type="ECO:0000256" key="4">
    <source>
        <dbReference type="ARBA" id="ARBA00017291"/>
    </source>
</evidence>
<keyword evidence="8" id="KW-1133">Transmembrane helix</keyword>
<dbReference type="STRING" id="1408163.A0A0F4Z5R5"/>
<evidence type="ECO:0000256" key="9">
    <source>
        <dbReference type="ARBA" id="ARBA00023136"/>
    </source>
</evidence>
<evidence type="ECO:0000256" key="7">
    <source>
        <dbReference type="ARBA" id="ARBA00022824"/>
    </source>
</evidence>
<dbReference type="PANTHER" id="PTHR28090:SF1">
    <property type="entry name" value="PROTEIN ROT1"/>
    <property type="match status" value="1"/>
</dbReference>
<name>A0A0F4Z5R5_RASE3</name>
<proteinExistence type="inferred from homology"/>
<evidence type="ECO:0000313" key="13">
    <source>
        <dbReference type="Proteomes" id="UP000053958"/>
    </source>
</evidence>
<dbReference type="GO" id="GO:0005789">
    <property type="term" value="C:endoplasmic reticulum membrane"/>
    <property type="evidence" value="ECO:0007669"/>
    <property type="project" value="UniProtKB-SubCell"/>
</dbReference>
<comment type="similarity">
    <text evidence="2">Belongs to the ROT1 family.</text>
</comment>